<dbReference type="GO" id="GO:0000209">
    <property type="term" value="P:protein polyubiquitination"/>
    <property type="evidence" value="ECO:0007669"/>
    <property type="project" value="TreeGrafter"/>
</dbReference>
<dbReference type="Gene3D" id="3.30.160.60">
    <property type="entry name" value="Classic Zinc Finger"/>
    <property type="match status" value="1"/>
</dbReference>
<dbReference type="FunFam" id="2.120.10.30:FF:000037">
    <property type="entry name" value="Uncharacterized protein, isoform E"/>
    <property type="match status" value="1"/>
</dbReference>
<evidence type="ECO:0000256" key="2">
    <source>
        <dbReference type="ARBA" id="ARBA00022737"/>
    </source>
</evidence>
<evidence type="ECO:0000256" key="6">
    <source>
        <dbReference type="PROSITE-ProRule" id="PRU00504"/>
    </source>
</evidence>
<reference evidence="9" key="1">
    <citation type="journal article" date="2014" name="PLoS ONE">
        <title>Transcriptome-Based Identification of ABC Transporters in the Western Tarnished Plant Bug Lygus hesperus.</title>
        <authorList>
            <person name="Hull J.J."/>
            <person name="Chaney K."/>
            <person name="Geib S.M."/>
            <person name="Fabrick J.A."/>
            <person name="Brent C.S."/>
            <person name="Walsh D."/>
            <person name="Lavine L.C."/>
        </authorList>
    </citation>
    <scope>NUCLEOTIDE SEQUENCE</scope>
</reference>
<name>A0A0A9YMF6_LYGHE</name>
<keyword evidence="2" id="KW-0677">Repeat</keyword>
<feature type="domain" description="B box-type" evidence="8">
    <location>
        <begin position="52"/>
        <end position="99"/>
    </location>
</feature>
<evidence type="ECO:0000313" key="10">
    <source>
        <dbReference type="EMBL" id="JAQ14723.1"/>
    </source>
</evidence>
<evidence type="ECO:0000256" key="7">
    <source>
        <dbReference type="SAM" id="MobiDB-lite"/>
    </source>
</evidence>
<dbReference type="SUPFAM" id="SSF101898">
    <property type="entry name" value="NHL repeat"/>
    <property type="match status" value="1"/>
</dbReference>
<evidence type="ECO:0000256" key="4">
    <source>
        <dbReference type="ARBA" id="ARBA00022833"/>
    </source>
</evidence>
<dbReference type="InterPro" id="IPR011042">
    <property type="entry name" value="6-blade_b-propeller_TolB-like"/>
</dbReference>
<evidence type="ECO:0000259" key="8">
    <source>
        <dbReference type="PROSITE" id="PS50119"/>
    </source>
</evidence>
<dbReference type="CDD" id="cd14954">
    <property type="entry name" value="NHL_TRIM71_like"/>
    <property type="match status" value="1"/>
</dbReference>
<feature type="domain" description="B box-type" evidence="8">
    <location>
        <begin position="123"/>
        <end position="164"/>
    </location>
</feature>
<dbReference type="GO" id="GO:0008270">
    <property type="term" value="F:zinc ion binding"/>
    <property type="evidence" value="ECO:0007669"/>
    <property type="project" value="UniProtKB-KW"/>
</dbReference>
<dbReference type="Pfam" id="PF01436">
    <property type="entry name" value="NHL"/>
    <property type="match status" value="6"/>
</dbReference>
<proteinExistence type="predicted"/>
<evidence type="ECO:0000313" key="9">
    <source>
        <dbReference type="EMBL" id="JAG32811.1"/>
    </source>
</evidence>
<dbReference type="GO" id="GO:0061630">
    <property type="term" value="F:ubiquitin protein ligase activity"/>
    <property type="evidence" value="ECO:0007669"/>
    <property type="project" value="TreeGrafter"/>
</dbReference>
<dbReference type="InterPro" id="IPR050952">
    <property type="entry name" value="TRIM-NHL_E3_ligases"/>
</dbReference>
<sequence>MDVVEAKPWKPWSWEREPVQPPEKSILSSLYRLNSVNSLHSDNLVLRELHNNRQSACQSCDDAAEPTSRCRNCNENLCTGCVHAHRRVKLTKDHVIVPYGGSPSPVSSTSSSLFSLNSTGSQKENKVCGPHDPETSQYYCETCSETVCNDCSPLEHRNHDVIHLRDATDRAAISARMLLAEATAGIQSSKKSINSATKKMESVIGQSQLIEKEIRNLMREFRLRIDEREKELLRELTTSTTVRTKLIQQELDTFRSIMSTYSQATRVLKDILENGKPYEVLQIKEVCAHEMDKVQEMQECALFQDEDLVFLPPDASMMRNLKNMGKVMLSGSYKIGPIGNEMKRSRSNSPQQLVKTEPTHDWTKFTSPASPDENKDADNKINPWGEIFKFKLDFKSILDGSNDVGVPQKKPLCQTAPQPPVQRCTFNYADAGRPKIVFGKEGSNDGDLCRPWGVCCSREGNIIVADRSNHRIQIFSQDGKFLSKFGQHGKKEPGHFDRPAGVAVDPLGRIVVTDKDNHRVQVFTKEGRFLFMFGEEGCRNGQFNYPWDVAINSVGQIVVSDTRNHRIQLFSMNGTFLNKYGFENVSYHCKHFDSPRGVCFASKGSVIVTDFNNHRLVVIDSNFEHAKFLGVEGSAAKQFLRPQGVAVDDEGNIVVADSRNNRIQVFKENGSYLCQFGSSGTEPGQFDRPSGICFTPDGKIVVVDFGNNRIQIF</sequence>
<dbReference type="PANTHER" id="PTHR24104">
    <property type="entry name" value="E3 UBIQUITIN-PROTEIN LIGASE NHLRC1-RELATED"/>
    <property type="match status" value="1"/>
</dbReference>
<feature type="region of interest" description="Disordered" evidence="7">
    <location>
        <begin position="339"/>
        <end position="378"/>
    </location>
</feature>
<feature type="repeat" description="NHL" evidence="6">
    <location>
        <begin position="530"/>
        <end position="573"/>
    </location>
</feature>
<dbReference type="InterPro" id="IPR000315">
    <property type="entry name" value="Znf_B-box"/>
</dbReference>
<dbReference type="InterPro" id="IPR001258">
    <property type="entry name" value="NHL_repeat"/>
</dbReference>
<feature type="repeat" description="NHL" evidence="6">
    <location>
        <begin position="626"/>
        <end position="669"/>
    </location>
</feature>
<dbReference type="PROSITE" id="PS51125">
    <property type="entry name" value="NHL"/>
    <property type="match status" value="6"/>
</dbReference>
<reference evidence="10" key="3">
    <citation type="journal article" date="2016" name="Gigascience">
        <title>De novo construction of an expanded transcriptome assembly for the western tarnished plant bug, Lygus hesperus.</title>
        <authorList>
            <person name="Tassone E.E."/>
            <person name="Geib S.M."/>
            <person name="Hall B."/>
            <person name="Fabrick J.A."/>
            <person name="Brent C.S."/>
            <person name="Hull J.J."/>
        </authorList>
    </citation>
    <scope>NUCLEOTIDE SEQUENCE</scope>
</reference>
<evidence type="ECO:0000256" key="3">
    <source>
        <dbReference type="ARBA" id="ARBA00022771"/>
    </source>
</evidence>
<feature type="repeat" description="NHL" evidence="6">
    <location>
        <begin position="482"/>
        <end position="526"/>
    </location>
</feature>
<dbReference type="AlphaFoldDB" id="A0A0A9YMF6"/>
<dbReference type="Gene3D" id="2.120.10.30">
    <property type="entry name" value="TolB, C-terminal domain"/>
    <property type="match status" value="3"/>
</dbReference>
<dbReference type="EMBL" id="GDHC01003906">
    <property type="protein sequence ID" value="JAQ14723.1"/>
    <property type="molecule type" value="Transcribed_RNA"/>
</dbReference>
<dbReference type="FunFam" id="2.120.10.30:FF:000013">
    <property type="entry name" value="E3 ubiquitin-protein ligase TRIM71"/>
    <property type="match status" value="1"/>
</dbReference>
<dbReference type="GO" id="GO:0043161">
    <property type="term" value="P:proteasome-mediated ubiquitin-dependent protein catabolic process"/>
    <property type="evidence" value="ECO:0007669"/>
    <property type="project" value="TreeGrafter"/>
</dbReference>
<dbReference type="SUPFAM" id="SSF57845">
    <property type="entry name" value="B-box zinc-binding domain"/>
    <property type="match status" value="1"/>
</dbReference>
<protein>
    <submittedName>
        <fullName evidence="9">Tripartite motif-containing protein 71</fullName>
    </submittedName>
</protein>
<feature type="repeat" description="NHL" evidence="6">
    <location>
        <begin position="673"/>
        <end position="713"/>
    </location>
</feature>
<evidence type="ECO:0000256" key="5">
    <source>
        <dbReference type="PROSITE-ProRule" id="PRU00024"/>
    </source>
</evidence>
<feature type="repeat" description="NHL" evidence="6">
    <location>
        <begin position="590"/>
        <end position="622"/>
    </location>
</feature>
<dbReference type="PANTHER" id="PTHR24104:SF48">
    <property type="entry name" value="PROTEIN WECH"/>
    <property type="match status" value="1"/>
</dbReference>
<accession>A0A0A9YMF6</accession>
<dbReference type="PROSITE" id="PS50119">
    <property type="entry name" value="ZF_BBOX"/>
    <property type="match status" value="2"/>
</dbReference>
<keyword evidence="1" id="KW-0479">Metal-binding</keyword>
<dbReference type="EMBL" id="GBHO01010793">
    <property type="protein sequence ID" value="JAG32811.1"/>
    <property type="molecule type" value="Transcribed_RNA"/>
</dbReference>
<dbReference type="Pfam" id="PF00643">
    <property type="entry name" value="zf-B_box"/>
    <property type="match status" value="1"/>
</dbReference>
<keyword evidence="3 5" id="KW-0863">Zinc-finger</keyword>
<reference evidence="9" key="2">
    <citation type="submission" date="2014-07" db="EMBL/GenBank/DDBJ databases">
        <authorList>
            <person name="Hull J."/>
        </authorList>
    </citation>
    <scope>NUCLEOTIDE SEQUENCE</scope>
</reference>
<gene>
    <name evidence="9" type="primary">TRIM71</name>
    <name evidence="9" type="ORF">CM83_77012</name>
    <name evidence="10" type="ORF">g.63306</name>
</gene>
<organism evidence="9">
    <name type="scientific">Lygus hesperus</name>
    <name type="common">Western plant bug</name>
    <dbReference type="NCBI Taxonomy" id="30085"/>
    <lineage>
        <taxon>Eukaryota</taxon>
        <taxon>Metazoa</taxon>
        <taxon>Ecdysozoa</taxon>
        <taxon>Arthropoda</taxon>
        <taxon>Hexapoda</taxon>
        <taxon>Insecta</taxon>
        <taxon>Pterygota</taxon>
        <taxon>Neoptera</taxon>
        <taxon>Paraneoptera</taxon>
        <taxon>Hemiptera</taxon>
        <taxon>Heteroptera</taxon>
        <taxon>Panheteroptera</taxon>
        <taxon>Cimicomorpha</taxon>
        <taxon>Miridae</taxon>
        <taxon>Mirini</taxon>
        <taxon>Lygus</taxon>
    </lineage>
</organism>
<dbReference type="SMART" id="SM00336">
    <property type="entry name" value="BBOX"/>
    <property type="match status" value="2"/>
</dbReference>
<keyword evidence="4" id="KW-0862">Zinc</keyword>
<feature type="repeat" description="NHL" evidence="6">
    <location>
        <begin position="435"/>
        <end position="478"/>
    </location>
</feature>
<evidence type="ECO:0000256" key="1">
    <source>
        <dbReference type="ARBA" id="ARBA00022723"/>
    </source>
</evidence>